<dbReference type="PROSITE" id="PS50043">
    <property type="entry name" value="HTH_LUXR_2"/>
    <property type="match status" value="1"/>
</dbReference>
<organism evidence="5 6">
    <name type="scientific">Deinococcus sedimenti</name>
    <dbReference type="NCBI Taxonomy" id="1867090"/>
    <lineage>
        <taxon>Bacteria</taxon>
        <taxon>Thermotogati</taxon>
        <taxon>Deinococcota</taxon>
        <taxon>Deinococci</taxon>
        <taxon>Deinococcales</taxon>
        <taxon>Deinococcaceae</taxon>
        <taxon>Deinococcus</taxon>
    </lineage>
</organism>
<dbReference type="SUPFAM" id="SSF46894">
    <property type="entry name" value="C-terminal effector domain of the bipartite response regulators"/>
    <property type="match status" value="1"/>
</dbReference>
<dbReference type="PRINTS" id="PR00038">
    <property type="entry name" value="HTHLUXR"/>
</dbReference>
<feature type="domain" description="HTH luxR-type" evidence="3">
    <location>
        <begin position="130"/>
        <end position="196"/>
    </location>
</feature>
<dbReference type="CDD" id="cd06170">
    <property type="entry name" value="LuxR_C_like"/>
    <property type="match status" value="1"/>
</dbReference>
<keyword evidence="6" id="KW-1185">Reference proteome</keyword>
<evidence type="ECO:0000256" key="1">
    <source>
        <dbReference type="ARBA" id="ARBA00023125"/>
    </source>
</evidence>
<evidence type="ECO:0000313" key="5">
    <source>
        <dbReference type="EMBL" id="GGS10041.1"/>
    </source>
</evidence>
<evidence type="ECO:0000256" key="2">
    <source>
        <dbReference type="PROSITE-ProRule" id="PRU00169"/>
    </source>
</evidence>
<feature type="domain" description="Response regulatory" evidence="4">
    <location>
        <begin position="3"/>
        <end position="119"/>
    </location>
</feature>
<dbReference type="InterPro" id="IPR039420">
    <property type="entry name" value="WalR-like"/>
</dbReference>
<gene>
    <name evidence="5" type="ORF">GCM10008960_40290</name>
</gene>
<dbReference type="InterPro" id="IPR000792">
    <property type="entry name" value="Tscrpt_reg_LuxR_C"/>
</dbReference>
<comment type="caution">
    <text evidence="5">The sequence shown here is derived from an EMBL/GenBank/DDBJ whole genome shotgun (WGS) entry which is preliminary data.</text>
</comment>
<dbReference type="PANTHER" id="PTHR43214">
    <property type="entry name" value="TWO-COMPONENT RESPONSE REGULATOR"/>
    <property type="match status" value="1"/>
</dbReference>
<evidence type="ECO:0000313" key="6">
    <source>
        <dbReference type="Proteomes" id="UP000644548"/>
    </source>
</evidence>
<keyword evidence="1 5" id="KW-0238">DNA-binding</keyword>
<protein>
    <submittedName>
        <fullName evidence="5">DNA-binding response regulator</fullName>
    </submittedName>
</protein>
<name>A0ABQ2SBY9_9DEIO</name>
<reference evidence="6" key="1">
    <citation type="journal article" date="2019" name="Int. J. Syst. Evol. Microbiol.">
        <title>The Global Catalogue of Microorganisms (GCM) 10K type strain sequencing project: providing services to taxonomists for standard genome sequencing and annotation.</title>
        <authorList>
            <consortium name="The Broad Institute Genomics Platform"/>
            <consortium name="The Broad Institute Genome Sequencing Center for Infectious Disease"/>
            <person name="Wu L."/>
            <person name="Ma J."/>
        </authorList>
    </citation>
    <scope>NUCLEOTIDE SEQUENCE [LARGE SCALE GENOMIC DNA]</scope>
    <source>
        <strain evidence="6">JCM 31405</strain>
    </source>
</reference>
<dbReference type="GO" id="GO:0003677">
    <property type="term" value="F:DNA binding"/>
    <property type="evidence" value="ECO:0007669"/>
    <property type="project" value="UniProtKB-KW"/>
</dbReference>
<dbReference type="Gene3D" id="3.40.50.2300">
    <property type="match status" value="1"/>
</dbReference>
<feature type="modified residue" description="4-aspartylphosphate" evidence="2">
    <location>
        <position position="54"/>
    </location>
</feature>
<dbReference type="Proteomes" id="UP000644548">
    <property type="component" value="Unassembled WGS sequence"/>
</dbReference>
<accession>A0ABQ2SBY9</accession>
<dbReference type="InterPro" id="IPR016032">
    <property type="entry name" value="Sig_transdc_resp-reg_C-effctor"/>
</dbReference>
<dbReference type="Pfam" id="PF00072">
    <property type="entry name" value="Response_reg"/>
    <property type="match status" value="1"/>
</dbReference>
<keyword evidence="2" id="KW-0597">Phosphoprotein</keyword>
<dbReference type="SMART" id="SM00421">
    <property type="entry name" value="HTH_LUXR"/>
    <property type="match status" value="1"/>
</dbReference>
<dbReference type="SUPFAM" id="SSF52172">
    <property type="entry name" value="CheY-like"/>
    <property type="match status" value="1"/>
</dbReference>
<dbReference type="RefSeq" id="WP_189074910.1">
    <property type="nucleotide sequence ID" value="NZ_BMQN01000027.1"/>
</dbReference>
<dbReference type="SMART" id="SM00448">
    <property type="entry name" value="REC"/>
    <property type="match status" value="1"/>
</dbReference>
<dbReference type="PANTHER" id="PTHR43214:SF42">
    <property type="entry name" value="TRANSCRIPTIONAL REGULATORY PROTEIN DESR"/>
    <property type="match status" value="1"/>
</dbReference>
<sequence>MIRLVLADNQRLFREALTTLLNLQPDLSVIREVACGADALAAVHDVRPDILLADIEMPGLSGLDVAEQLQRTAPATRVVLLTTFGHVTYRERALQAQVSGYLLKDTPARELATALRQVHAGLIVMTAPPHGSGQPCPLTPRERDVLRLAETGTATQDIAAATGLRAGTVRNHLSEIIGKLGVRNRVEAARRARMEGWL</sequence>
<proteinExistence type="predicted"/>
<evidence type="ECO:0000259" key="3">
    <source>
        <dbReference type="PROSITE" id="PS50043"/>
    </source>
</evidence>
<dbReference type="InterPro" id="IPR011006">
    <property type="entry name" value="CheY-like_superfamily"/>
</dbReference>
<dbReference type="PROSITE" id="PS50110">
    <property type="entry name" value="RESPONSE_REGULATORY"/>
    <property type="match status" value="1"/>
</dbReference>
<dbReference type="Pfam" id="PF00196">
    <property type="entry name" value="GerE"/>
    <property type="match status" value="1"/>
</dbReference>
<evidence type="ECO:0000259" key="4">
    <source>
        <dbReference type="PROSITE" id="PS50110"/>
    </source>
</evidence>
<dbReference type="EMBL" id="BMQN01000027">
    <property type="protein sequence ID" value="GGS10041.1"/>
    <property type="molecule type" value="Genomic_DNA"/>
</dbReference>
<dbReference type="InterPro" id="IPR001789">
    <property type="entry name" value="Sig_transdc_resp-reg_receiver"/>
</dbReference>